<keyword evidence="2" id="KW-0812">Transmembrane</keyword>
<proteinExistence type="predicted"/>
<comment type="caution">
    <text evidence="3">The sequence shown here is derived from an EMBL/GenBank/DDBJ whole genome shotgun (WGS) entry which is preliminary data.</text>
</comment>
<dbReference type="Proteomes" id="UP000600171">
    <property type="component" value="Unassembled WGS sequence"/>
</dbReference>
<feature type="region of interest" description="Disordered" evidence="1">
    <location>
        <begin position="1"/>
        <end position="50"/>
    </location>
</feature>
<keyword evidence="4" id="KW-1185">Reference proteome</keyword>
<protein>
    <submittedName>
        <fullName evidence="3">Uncharacterized protein</fullName>
    </submittedName>
</protein>
<gene>
    <name evidence="3" type="ORF">GCM10007359_07970</name>
</gene>
<evidence type="ECO:0000313" key="3">
    <source>
        <dbReference type="EMBL" id="GGH60113.1"/>
    </source>
</evidence>
<evidence type="ECO:0000313" key="4">
    <source>
        <dbReference type="Proteomes" id="UP000600171"/>
    </source>
</evidence>
<feature type="transmembrane region" description="Helical" evidence="2">
    <location>
        <begin position="271"/>
        <end position="292"/>
    </location>
</feature>
<feature type="transmembrane region" description="Helical" evidence="2">
    <location>
        <begin position="248"/>
        <end position="266"/>
    </location>
</feature>
<organism evidence="3 4">
    <name type="scientific">Rothia aerolata</name>
    <dbReference type="NCBI Taxonomy" id="1812262"/>
    <lineage>
        <taxon>Bacteria</taxon>
        <taxon>Bacillati</taxon>
        <taxon>Actinomycetota</taxon>
        <taxon>Actinomycetes</taxon>
        <taxon>Micrococcales</taxon>
        <taxon>Micrococcaceae</taxon>
        <taxon>Rothia</taxon>
    </lineage>
</organism>
<reference evidence="3 4" key="1">
    <citation type="journal article" date="2014" name="Int. J. Syst. Evol. Microbiol.">
        <title>Complete genome sequence of Corynebacterium casei LMG S-19264T (=DSM 44701T), isolated from a smear-ripened cheese.</title>
        <authorList>
            <consortium name="US DOE Joint Genome Institute (JGI-PGF)"/>
            <person name="Walter F."/>
            <person name="Albersmeier A."/>
            <person name="Kalinowski J."/>
            <person name="Ruckert C."/>
        </authorList>
    </citation>
    <scope>NUCLEOTIDE SEQUENCE [LARGE SCALE GENOMIC DNA]</scope>
    <source>
        <strain evidence="3 4">CCM 8669</strain>
    </source>
</reference>
<dbReference type="RefSeq" id="WP_188359007.1">
    <property type="nucleotide sequence ID" value="NZ_BMDC01000001.1"/>
</dbReference>
<name>A0A917IR99_9MICC</name>
<sequence length="363" mass="38150">MAIDDPATQKLPENGSWRNPAVRYDAAQSPLSRPAAAGYPESASPRPYPRQRRAPRFAGFRVFLSLILALLSLLSGAAGGFAYWAQKNLVEAEGFSAISNSMAEDSEFQGELATAVTDDLMQQDSVTSYLGDGNAGGFFGGLQNWAYEQVKTGVDSAAHSVVQSETYPDTWNQVLADTHAYNFDSSNQEPAALNLSALYSEVDRQAGSVLGFDPNISGNGQHLISLESENSTAIHSGLLGLAQFAAGWQTYLIISLLALVLAFLLWPRGRFYFAAVTVGIAALLTLAAPALADALAAAASPANISTRVGQVFLNELSAKLAESLVSFASSLTLPLGIAAAVLCVIGLAVQISRLSARATTASA</sequence>
<feature type="transmembrane region" description="Helical" evidence="2">
    <location>
        <begin position="324"/>
        <end position="349"/>
    </location>
</feature>
<feature type="transmembrane region" description="Helical" evidence="2">
    <location>
        <begin position="62"/>
        <end position="85"/>
    </location>
</feature>
<evidence type="ECO:0000256" key="2">
    <source>
        <dbReference type="SAM" id="Phobius"/>
    </source>
</evidence>
<accession>A0A917IR99</accession>
<dbReference type="AlphaFoldDB" id="A0A917IR99"/>
<evidence type="ECO:0000256" key="1">
    <source>
        <dbReference type="SAM" id="MobiDB-lite"/>
    </source>
</evidence>
<keyword evidence="2" id="KW-1133">Transmembrane helix</keyword>
<keyword evidence="2" id="KW-0472">Membrane</keyword>
<dbReference type="EMBL" id="BMDC01000001">
    <property type="protein sequence ID" value="GGH60113.1"/>
    <property type="molecule type" value="Genomic_DNA"/>
</dbReference>